<proteinExistence type="predicted"/>
<dbReference type="EMBL" id="PVNL01000105">
    <property type="protein sequence ID" value="PRQ03964.1"/>
    <property type="molecule type" value="Genomic_DNA"/>
</dbReference>
<name>A0A2S9YFS9_9BACT</name>
<dbReference type="Proteomes" id="UP000238823">
    <property type="component" value="Unassembled WGS sequence"/>
</dbReference>
<evidence type="ECO:0000313" key="4">
    <source>
        <dbReference type="Proteomes" id="UP000238823"/>
    </source>
</evidence>
<evidence type="ECO:0000256" key="2">
    <source>
        <dbReference type="SAM" id="Phobius"/>
    </source>
</evidence>
<gene>
    <name evidence="3" type="ORF">ENSA7_51610</name>
</gene>
<accession>A0A2S9YFS9</accession>
<sequence>MIRPVSLPPAPSPGPSLEIDEVEHQALDLLDELRCGAAWIAAQRAQDEVLPEPPADPQADPQAPFDDRDRGHGATALAAAIVEAGEDPGRVAAAEPIAAALLMRLVTEVAASLVDAAHALAQSESRGDLTPGELSEVAALLNERPTLSPAIAPAVETTGVVLGLDRASIAWAMLISLGERADIAAPPQLRACSTAIADRLQAAHPSGSTLGSSSIPTPLRVFRSAAVIAAGPSVRARVLAADHPELLALAGRLVETHSDPVELVGAFDAARTALADASRERAAPTEPAAERPKRRFTVVHLSLALIVLGLTLWHYLWR</sequence>
<comment type="caution">
    <text evidence="3">The sequence shown here is derived from an EMBL/GenBank/DDBJ whole genome shotgun (WGS) entry which is preliminary data.</text>
</comment>
<keyword evidence="2" id="KW-1133">Transmembrane helix</keyword>
<feature type="transmembrane region" description="Helical" evidence="2">
    <location>
        <begin position="298"/>
        <end position="317"/>
    </location>
</feature>
<evidence type="ECO:0000256" key="1">
    <source>
        <dbReference type="SAM" id="MobiDB-lite"/>
    </source>
</evidence>
<protein>
    <submittedName>
        <fullName evidence="3">Uncharacterized protein</fullName>
    </submittedName>
</protein>
<keyword evidence="2" id="KW-0472">Membrane</keyword>
<organism evidence="3 4">
    <name type="scientific">Enhygromyxa salina</name>
    <dbReference type="NCBI Taxonomy" id="215803"/>
    <lineage>
        <taxon>Bacteria</taxon>
        <taxon>Pseudomonadati</taxon>
        <taxon>Myxococcota</taxon>
        <taxon>Polyangia</taxon>
        <taxon>Nannocystales</taxon>
        <taxon>Nannocystaceae</taxon>
        <taxon>Enhygromyxa</taxon>
    </lineage>
</organism>
<evidence type="ECO:0000313" key="3">
    <source>
        <dbReference type="EMBL" id="PRQ03964.1"/>
    </source>
</evidence>
<reference evidence="3 4" key="1">
    <citation type="submission" date="2018-03" db="EMBL/GenBank/DDBJ databases">
        <title>Draft Genome Sequences of the Obligatory Marine Myxobacteria Enhygromyxa salina SWB007.</title>
        <authorList>
            <person name="Poehlein A."/>
            <person name="Moghaddam J.A."/>
            <person name="Harms H."/>
            <person name="Alanjari M."/>
            <person name="Koenig G.M."/>
            <person name="Daniel R."/>
            <person name="Schaeberle T.F."/>
        </authorList>
    </citation>
    <scope>NUCLEOTIDE SEQUENCE [LARGE SCALE GENOMIC DNA]</scope>
    <source>
        <strain evidence="3 4">SWB007</strain>
    </source>
</reference>
<feature type="region of interest" description="Disordered" evidence="1">
    <location>
        <begin position="48"/>
        <end position="70"/>
    </location>
</feature>
<dbReference type="AlphaFoldDB" id="A0A2S9YFS9"/>
<keyword evidence="2" id="KW-0812">Transmembrane</keyword>